<accession>A0ABT0SP57</accession>
<dbReference type="InterPro" id="IPR002686">
    <property type="entry name" value="Transposase_17"/>
</dbReference>
<name>A0ABT0SP57_9GAMM</name>
<dbReference type="EMBL" id="JAMJPJ010000006">
    <property type="protein sequence ID" value="MCL7929575.1"/>
    <property type="molecule type" value="Genomic_DNA"/>
</dbReference>
<keyword evidence="3" id="KW-1185">Reference proteome</keyword>
<feature type="domain" description="Transposase IS200-like" evidence="1">
    <location>
        <begin position="16"/>
        <end position="123"/>
    </location>
</feature>
<dbReference type="PANTHER" id="PTHR36966:SF1">
    <property type="entry name" value="REP-ASSOCIATED TYROSINE TRANSPOSASE"/>
    <property type="match status" value="1"/>
</dbReference>
<dbReference type="Proteomes" id="UP001165308">
    <property type="component" value="Unassembled WGS sequence"/>
</dbReference>
<evidence type="ECO:0000259" key="1">
    <source>
        <dbReference type="SMART" id="SM01321"/>
    </source>
</evidence>
<dbReference type="NCBIfam" id="NF047646">
    <property type="entry name" value="REP_Tyr_transpos"/>
    <property type="match status" value="1"/>
</dbReference>
<evidence type="ECO:0000313" key="3">
    <source>
        <dbReference type="Proteomes" id="UP001165308"/>
    </source>
</evidence>
<dbReference type="Gene3D" id="3.30.70.1290">
    <property type="entry name" value="Transposase IS200-like"/>
    <property type="match status" value="1"/>
</dbReference>
<dbReference type="SMART" id="SM01321">
    <property type="entry name" value="Y1_Tnp"/>
    <property type="match status" value="1"/>
</dbReference>
<evidence type="ECO:0000313" key="2">
    <source>
        <dbReference type="EMBL" id="MCL7929575.1"/>
    </source>
</evidence>
<organism evidence="2 3">
    <name type="scientific">Halomonas llamarensis</name>
    <dbReference type="NCBI Taxonomy" id="2945104"/>
    <lineage>
        <taxon>Bacteria</taxon>
        <taxon>Pseudomonadati</taxon>
        <taxon>Pseudomonadota</taxon>
        <taxon>Gammaproteobacteria</taxon>
        <taxon>Oceanospirillales</taxon>
        <taxon>Halomonadaceae</taxon>
        <taxon>Halomonas</taxon>
    </lineage>
</organism>
<reference evidence="2" key="1">
    <citation type="submission" date="2022-05" db="EMBL/GenBank/DDBJ databases">
        <title>Halomonas geminus sp. nov. and Halomonas llamarensis sp. nov. isolated from high-altitude salars of the Atacama Desert.</title>
        <authorList>
            <person name="Hintersatz C."/>
            <person name="Rojas L.A."/>
            <person name="Wei T.-S."/>
            <person name="Kutschke S."/>
            <person name="Lehmann F."/>
            <person name="Jain R."/>
            <person name="Pollmann K."/>
        </authorList>
    </citation>
    <scope>NUCLEOTIDE SEQUENCE</scope>
    <source>
        <strain evidence="2">ATCHA</strain>
    </source>
</reference>
<protein>
    <submittedName>
        <fullName evidence="2">Transposase</fullName>
    </submittedName>
</protein>
<dbReference type="RefSeq" id="WP_250080582.1">
    <property type="nucleotide sequence ID" value="NZ_JAMJPJ010000006.1"/>
</dbReference>
<dbReference type="InterPro" id="IPR036515">
    <property type="entry name" value="Transposase_17_sf"/>
</dbReference>
<comment type="caution">
    <text evidence="2">The sequence shown here is derived from an EMBL/GenBank/DDBJ whole genome shotgun (WGS) entry which is preliminary data.</text>
</comment>
<dbReference type="SUPFAM" id="SSF143422">
    <property type="entry name" value="Transposase IS200-like"/>
    <property type="match status" value="1"/>
</dbReference>
<sequence length="145" mass="16896">MEKYHGSNLRRGRTSLPGYYYFITITTLDRHCWFDSFAQGAVASRSFYHPSVKKRADTLAYVVMPDHVHWILCLKGNLSEAVRSYKAQVSIKLGGSVWQRGFYDHAIRQDQSLRRIARYTIANPLRAGLVDHINDYPFWNAIWLE</sequence>
<proteinExistence type="predicted"/>
<dbReference type="PANTHER" id="PTHR36966">
    <property type="entry name" value="REP-ASSOCIATED TYROSINE TRANSPOSASE"/>
    <property type="match status" value="1"/>
</dbReference>
<gene>
    <name evidence="2" type="ORF">M8006_06160</name>
</gene>
<dbReference type="InterPro" id="IPR052715">
    <property type="entry name" value="RAYT_transposase"/>
</dbReference>